<keyword evidence="6" id="KW-0677">Repeat</keyword>
<evidence type="ECO:0000256" key="1">
    <source>
        <dbReference type="ARBA" id="ARBA00004127"/>
    </source>
</evidence>
<protein>
    <recommendedName>
        <fullName evidence="12">Bidirectional sugar transporter SWEET</fullName>
    </recommendedName>
</protein>
<dbReference type="InterPro" id="IPR047664">
    <property type="entry name" value="SWEET"/>
</dbReference>
<name>A0ABY9D898_VITVI</name>
<evidence type="ECO:0000256" key="7">
    <source>
        <dbReference type="ARBA" id="ARBA00022989"/>
    </source>
</evidence>
<dbReference type="Proteomes" id="UP001227230">
    <property type="component" value="Chromosome 14"/>
</dbReference>
<evidence type="ECO:0000313" key="11">
    <source>
        <dbReference type="Proteomes" id="UP001227230"/>
    </source>
</evidence>
<dbReference type="EMBL" id="CP126661">
    <property type="protein sequence ID" value="WKA02746.1"/>
    <property type="molecule type" value="Genomic_DNA"/>
</dbReference>
<dbReference type="InterPro" id="IPR004316">
    <property type="entry name" value="SWEET_rpt"/>
</dbReference>
<reference evidence="10 11" key="1">
    <citation type="journal article" date="2023" name="Hortic Res">
        <title>The complete reference genome for grapevine (Vitis vinifera L.) genetics and breeding.</title>
        <authorList>
            <person name="Shi X."/>
            <person name="Cao S."/>
            <person name="Wang X."/>
            <person name="Huang S."/>
            <person name="Wang Y."/>
            <person name="Liu Z."/>
            <person name="Liu W."/>
            <person name="Leng X."/>
            <person name="Peng Y."/>
            <person name="Wang N."/>
            <person name="Wang Y."/>
            <person name="Ma Z."/>
            <person name="Xu X."/>
            <person name="Zhang F."/>
            <person name="Xue H."/>
            <person name="Zhong H."/>
            <person name="Wang Y."/>
            <person name="Zhang K."/>
            <person name="Velt A."/>
            <person name="Avia K."/>
            <person name="Holtgrawe D."/>
            <person name="Grimplet J."/>
            <person name="Matus J.T."/>
            <person name="Ware D."/>
            <person name="Wu X."/>
            <person name="Wang H."/>
            <person name="Liu C."/>
            <person name="Fang Y."/>
            <person name="Rustenholz C."/>
            <person name="Cheng Z."/>
            <person name="Xiao H."/>
            <person name="Zhou Y."/>
        </authorList>
    </citation>
    <scope>NUCLEOTIDE SEQUENCE [LARGE SCALE GENOMIC DNA]</scope>
    <source>
        <strain evidence="11">cv. Pinot noir / PN40024</strain>
        <tissue evidence="10">Leaf</tissue>
    </source>
</reference>
<dbReference type="PANTHER" id="PTHR10791">
    <property type="entry name" value="RAG1-ACTIVATING PROTEIN 1"/>
    <property type="match status" value="1"/>
</dbReference>
<evidence type="ECO:0000256" key="9">
    <source>
        <dbReference type="SAM" id="Phobius"/>
    </source>
</evidence>
<evidence type="ECO:0000256" key="3">
    <source>
        <dbReference type="ARBA" id="ARBA00022448"/>
    </source>
</evidence>
<accession>A0ABY9D898</accession>
<keyword evidence="7 9" id="KW-1133">Transmembrane helix</keyword>
<keyword evidence="8 9" id="KW-0472">Membrane</keyword>
<dbReference type="Pfam" id="PF03083">
    <property type="entry name" value="MtN3_slv"/>
    <property type="match status" value="1"/>
</dbReference>
<keyword evidence="11" id="KW-1185">Reference proteome</keyword>
<feature type="transmembrane region" description="Helical" evidence="9">
    <location>
        <begin position="149"/>
        <end position="168"/>
    </location>
</feature>
<gene>
    <name evidence="10" type="ORF">VitviT2T_020900</name>
</gene>
<keyword evidence="5 9" id="KW-0812">Transmembrane</keyword>
<evidence type="ECO:0008006" key="12">
    <source>
        <dbReference type="Google" id="ProtNLM"/>
    </source>
</evidence>
<comment type="subcellular location">
    <subcellularLocation>
        <location evidence="1">Endomembrane system</location>
        <topology evidence="1">Multi-pass membrane protein</topology>
    </subcellularLocation>
</comment>
<proteinExistence type="inferred from homology"/>
<evidence type="ECO:0000256" key="8">
    <source>
        <dbReference type="ARBA" id="ARBA00023136"/>
    </source>
</evidence>
<evidence type="ECO:0000256" key="4">
    <source>
        <dbReference type="ARBA" id="ARBA00022597"/>
    </source>
</evidence>
<sequence>MATLSFISGVIGNIISVLYMLSPVPTFSRIVKHRSTEEFESLPYVSSLATSSLWVFYGLMKSGGLLIATVNGFGIIIELVYVILFLIFAPTRMRAKTAILVVTLNVGFPAGVVLITLIVMDGDLRLDVLGIVCAVLNILMYGSPFTAMVPNGIGFILGAAQIVLYAMYWKSKTSQNLSDVLEDEWQHKLLIHENSEE</sequence>
<feature type="transmembrane region" description="Helical" evidence="9">
    <location>
        <begin position="6"/>
        <end position="22"/>
    </location>
</feature>
<feature type="transmembrane region" description="Helical" evidence="9">
    <location>
        <begin position="65"/>
        <end position="87"/>
    </location>
</feature>
<feature type="transmembrane region" description="Helical" evidence="9">
    <location>
        <begin position="99"/>
        <end position="120"/>
    </location>
</feature>
<dbReference type="Gene3D" id="1.20.1280.290">
    <property type="match status" value="1"/>
</dbReference>
<comment type="similarity">
    <text evidence="2">Belongs to the SWEET sugar transporter family.</text>
</comment>
<keyword evidence="4" id="KW-0762">Sugar transport</keyword>
<evidence type="ECO:0000256" key="2">
    <source>
        <dbReference type="ARBA" id="ARBA00007809"/>
    </source>
</evidence>
<evidence type="ECO:0000256" key="5">
    <source>
        <dbReference type="ARBA" id="ARBA00022692"/>
    </source>
</evidence>
<dbReference type="PANTHER" id="PTHR10791:SF120">
    <property type="entry name" value="BIDIRECTIONAL SUGAR TRANSPORTER SWEET17"/>
    <property type="match status" value="1"/>
</dbReference>
<keyword evidence="3" id="KW-0813">Transport</keyword>
<organism evidence="10 11">
    <name type="scientific">Vitis vinifera</name>
    <name type="common">Grape</name>
    <dbReference type="NCBI Taxonomy" id="29760"/>
    <lineage>
        <taxon>Eukaryota</taxon>
        <taxon>Viridiplantae</taxon>
        <taxon>Streptophyta</taxon>
        <taxon>Embryophyta</taxon>
        <taxon>Tracheophyta</taxon>
        <taxon>Spermatophyta</taxon>
        <taxon>Magnoliopsida</taxon>
        <taxon>eudicotyledons</taxon>
        <taxon>Gunneridae</taxon>
        <taxon>Pentapetalae</taxon>
        <taxon>rosids</taxon>
        <taxon>Vitales</taxon>
        <taxon>Vitaceae</taxon>
        <taxon>Viteae</taxon>
        <taxon>Vitis</taxon>
    </lineage>
</organism>
<evidence type="ECO:0000313" key="10">
    <source>
        <dbReference type="EMBL" id="WKA02746.1"/>
    </source>
</evidence>
<evidence type="ECO:0000256" key="6">
    <source>
        <dbReference type="ARBA" id="ARBA00022737"/>
    </source>
</evidence>